<dbReference type="GO" id="GO:0018580">
    <property type="term" value="F:nitronate monooxygenase activity"/>
    <property type="evidence" value="ECO:0007669"/>
    <property type="project" value="InterPro"/>
</dbReference>
<dbReference type="CDD" id="cd04730">
    <property type="entry name" value="NPD_like"/>
    <property type="match status" value="1"/>
</dbReference>
<reference evidence="5" key="1">
    <citation type="submission" date="2019-01" db="EMBL/GenBank/DDBJ databases">
        <title>Gri0909 isolated from a small marine red alga.</title>
        <authorList>
            <person name="Kim J."/>
            <person name="Jeong S.E."/>
            <person name="Jeon C.O."/>
        </authorList>
    </citation>
    <scope>NUCLEOTIDE SEQUENCE [LARGE SCALE GENOMIC DNA]</scope>
    <source>
        <strain evidence="5">Gri0909</strain>
    </source>
</reference>
<dbReference type="RefSeq" id="WP_127766023.1">
    <property type="nucleotide sequence ID" value="NZ_SADE01000002.1"/>
</dbReference>
<keyword evidence="2" id="KW-0288">FMN</keyword>
<evidence type="ECO:0000256" key="3">
    <source>
        <dbReference type="ARBA" id="ARBA00023002"/>
    </source>
</evidence>
<dbReference type="EMBL" id="SADE01000002">
    <property type="protein sequence ID" value="RVU36547.1"/>
    <property type="molecule type" value="Genomic_DNA"/>
</dbReference>
<dbReference type="SUPFAM" id="SSF51412">
    <property type="entry name" value="Inosine monophosphate dehydrogenase (IMPDH)"/>
    <property type="match status" value="1"/>
</dbReference>
<keyword evidence="5" id="KW-1185">Reference proteome</keyword>
<evidence type="ECO:0000313" key="4">
    <source>
        <dbReference type="EMBL" id="RVU36547.1"/>
    </source>
</evidence>
<accession>A0A3S2VPQ6</accession>
<evidence type="ECO:0000256" key="2">
    <source>
        <dbReference type="ARBA" id="ARBA00022643"/>
    </source>
</evidence>
<organism evidence="4 5">
    <name type="scientific">Hwanghaeella grinnelliae</name>
    <dbReference type="NCBI Taxonomy" id="2500179"/>
    <lineage>
        <taxon>Bacteria</taxon>
        <taxon>Pseudomonadati</taxon>
        <taxon>Pseudomonadota</taxon>
        <taxon>Alphaproteobacteria</taxon>
        <taxon>Rhodospirillales</taxon>
        <taxon>Rhodospirillaceae</taxon>
        <taxon>Hwanghaeella</taxon>
    </lineage>
</organism>
<name>A0A3S2VPQ6_9PROT</name>
<dbReference type="PANTHER" id="PTHR32332:SF31">
    <property type="entry name" value="2-NITROPROPANE DIOXYGENASE FAMILY, PUTATIVE (AFU_ORTHOLOGUE AFUA_2G09850)-RELATED"/>
    <property type="match status" value="1"/>
</dbReference>
<evidence type="ECO:0000256" key="1">
    <source>
        <dbReference type="ARBA" id="ARBA00022630"/>
    </source>
</evidence>
<protein>
    <submittedName>
        <fullName evidence="4">Nitronate monooxygenase</fullName>
    </submittedName>
</protein>
<dbReference type="InterPro" id="IPR004136">
    <property type="entry name" value="NMO"/>
</dbReference>
<dbReference type="OrthoDB" id="9778912at2"/>
<comment type="caution">
    <text evidence="4">The sequence shown here is derived from an EMBL/GenBank/DDBJ whole genome shotgun (WGS) entry which is preliminary data.</text>
</comment>
<dbReference type="AlphaFoldDB" id="A0A3S2VPQ6"/>
<proteinExistence type="predicted"/>
<dbReference type="Gene3D" id="3.20.20.70">
    <property type="entry name" value="Aldolase class I"/>
    <property type="match status" value="1"/>
</dbReference>
<dbReference type="Pfam" id="PF03060">
    <property type="entry name" value="NMO"/>
    <property type="match status" value="2"/>
</dbReference>
<evidence type="ECO:0000313" key="5">
    <source>
        <dbReference type="Proteomes" id="UP000287447"/>
    </source>
</evidence>
<keyword evidence="4" id="KW-0503">Monooxygenase</keyword>
<sequence length="320" mass="33394">MALKTKLTELLTIDHPVLCAPMAGVTGGKLAAAVSEAGGLGLLGGGYSETDWVMRELREAGNSRIGTGFITWALDKNPSLLDGVLEHSPAAIMFSFGGIEPYAAKVKDAGAVLICQVQSVAQARQVADQGADIVIAQGTEAGGHGAARATFPLVPAVRDALPSNVVVVAAGGVGDGRGLAAALMLGADGVLVGTRFYATRESLAPEEGKKRLTEGSGDATYRGSVFDKARGIDWPEPYDIRTLRNSFIDHWAAEGLQAMDAELPEIQTDYTRAREAGDMDKFATIAGEAADLVNDIPPAGDIVTRMVAEAEAALGRFDRE</sequence>
<keyword evidence="1" id="KW-0285">Flavoprotein</keyword>
<keyword evidence="3" id="KW-0560">Oxidoreductase</keyword>
<dbReference type="PANTHER" id="PTHR32332">
    <property type="entry name" value="2-NITROPROPANE DIOXYGENASE"/>
    <property type="match status" value="1"/>
</dbReference>
<dbReference type="InterPro" id="IPR013785">
    <property type="entry name" value="Aldolase_TIM"/>
</dbReference>
<gene>
    <name evidence="4" type="ORF">EOI86_15270</name>
</gene>
<dbReference type="Proteomes" id="UP000287447">
    <property type="component" value="Unassembled WGS sequence"/>
</dbReference>